<dbReference type="InterPro" id="IPR017519">
    <property type="entry name" value="CHP03085"/>
</dbReference>
<dbReference type="SUPFAM" id="SSF109854">
    <property type="entry name" value="DinB/YfiT-like putative metalloenzymes"/>
    <property type="match status" value="1"/>
</dbReference>
<evidence type="ECO:0000313" key="1">
    <source>
        <dbReference type="EMBL" id="SQI29227.1"/>
    </source>
</evidence>
<accession>A0A2X4TNU8</accession>
<name>A0A2X4TNU8_9NOCA</name>
<organism evidence="1 2">
    <name type="scientific">Rhodococcus coprophilus</name>
    <dbReference type="NCBI Taxonomy" id="38310"/>
    <lineage>
        <taxon>Bacteria</taxon>
        <taxon>Bacillati</taxon>
        <taxon>Actinomycetota</taxon>
        <taxon>Actinomycetes</taxon>
        <taxon>Mycobacteriales</taxon>
        <taxon>Nocardiaceae</taxon>
        <taxon>Rhodococcus</taxon>
    </lineage>
</organism>
<dbReference type="NCBIfam" id="TIGR03085">
    <property type="entry name" value="TIGR03085 family metal-binding protein"/>
    <property type="match status" value="1"/>
</dbReference>
<protein>
    <submittedName>
        <fullName evidence="1">Uncharacterized protein</fullName>
    </submittedName>
</protein>
<dbReference type="AlphaFoldDB" id="A0A2X4TNU8"/>
<dbReference type="EMBL" id="LS483468">
    <property type="protein sequence ID" value="SQI29227.1"/>
    <property type="molecule type" value="Genomic_DNA"/>
</dbReference>
<dbReference type="InterPro" id="IPR034660">
    <property type="entry name" value="DinB/YfiT-like"/>
</dbReference>
<reference evidence="1 2" key="1">
    <citation type="submission" date="2018-06" db="EMBL/GenBank/DDBJ databases">
        <authorList>
            <consortium name="Pathogen Informatics"/>
            <person name="Doyle S."/>
        </authorList>
    </citation>
    <scope>NUCLEOTIDE SEQUENCE [LARGE SCALE GENOMIC DNA]</scope>
    <source>
        <strain evidence="1 2">NCTC10994</strain>
    </source>
</reference>
<proteinExistence type="predicted"/>
<gene>
    <name evidence="1" type="ORF">NCTC10994_00870</name>
</gene>
<dbReference type="STRING" id="1219011.GCA_001895045_00589"/>
<dbReference type="KEGG" id="rcr:NCTC10994_00870"/>
<dbReference type="Proteomes" id="UP000249091">
    <property type="component" value="Chromosome 1"/>
</dbReference>
<sequence length="207" mass="22970">MSLARSERHALVHTMSEVGPDAPTLCGDWTTRDLAAHLLVRERRIDSMPGIMIPAFAGHTEKVRRAATDKQWAHLLSEIESGPPKWSPLFLLDSVANAGEMFVHHEDVRRASPGWEPRDLPVEVQDQLWRIARMVGRNSYGGCDVTVVFERPGGERATVRKRGPRTVVLRGEPAELLFHAFGRDAVRLEKEGDPGAVADIEGSKRGV</sequence>
<keyword evidence="2" id="KW-1185">Reference proteome</keyword>
<dbReference type="RefSeq" id="WP_072698540.1">
    <property type="nucleotide sequence ID" value="NZ_JAFBBL010000001.1"/>
</dbReference>
<evidence type="ECO:0000313" key="2">
    <source>
        <dbReference type="Proteomes" id="UP000249091"/>
    </source>
</evidence>
<dbReference type="InterPro" id="IPR017517">
    <property type="entry name" value="Maleyloyr_isom"/>
</dbReference>
<dbReference type="NCBIfam" id="TIGR03083">
    <property type="entry name" value="maleylpyruvate isomerase family mycothiol-dependent enzyme"/>
    <property type="match status" value="1"/>
</dbReference>